<sequence>MELENLTQAEYEAHIANKTFRLAFVGMSNVGKSYRSQVLRDECGFMWYHVDEEIQKSLGFKAMDEISRWIGYPNSQGYAEREKTYLASEDKHTKVDFLDTNGKNLVFDTTGSVIYLQNPTLAWLKENCLVVNLDIDERAIDTMTKKFFEKPKPIAWSGFFKPNEGETEKETLERCYPELLADRLKKYRALSHINIPAEKLYDRSGSETLDVIKTYLKK</sequence>
<dbReference type="Proteomes" id="UP000176689">
    <property type="component" value="Unassembled WGS sequence"/>
</dbReference>
<accession>A0A1F6EA90</accession>
<organism evidence="1 2">
    <name type="scientific">Candidatus Kaiserbacteria bacterium RIFCSPHIGHO2_12_FULL_53_13</name>
    <dbReference type="NCBI Taxonomy" id="1798502"/>
    <lineage>
        <taxon>Bacteria</taxon>
        <taxon>Candidatus Kaiseribacteriota</taxon>
    </lineage>
</organism>
<dbReference type="AlphaFoldDB" id="A0A1F6EA90"/>
<dbReference type="EMBL" id="MFLP01000022">
    <property type="protein sequence ID" value="OGG70594.1"/>
    <property type="molecule type" value="Genomic_DNA"/>
</dbReference>
<dbReference type="InterPro" id="IPR027417">
    <property type="entry name" value="P-loop_NTPase"/>
</dbReference>
<protein>
    <recommendedName>
        <fullName evidence="3">Shikimate kinase</fullName>
    </recommendedName>
</protein>
<comment type="caution">
    <text evidence="1">The sequence shown here is derived from an EMBL/GenBank/DDBJ whole genome shotgun (WGS) entry which is preliminary data.</text>
</comment>
<dbReference type="SUPFAM" id="SSF52540">
    <property type="entry name" value="P-loop containing nucleoside triphosphate hydrolases"/>
    <property type="match status" value="1"/>
</dbReference>
<name>A0A1F6EA90_9BACT</name>
<reference evidence="1 2" key="1">
    <citation type="journal article" date="2016" name="Nat. Commun.">
        <title>Thousands of microbial genomes shed light on interconnected biogeochemical processes in an aquifer system.</title>
        <authorList>
            <person name="Anantharaman K."/>
            <person name="Brown C.T."/>
            <person name="Hug L.A."/>
            <person name="Sharon I."/>
            <person name="Castelle C.J."/>
            <person name="Probst A.J."/>
            <person name="Thomas B.C."/>
            <person name="Singh A."/>
            <person name="Wilkins M.J."/>
            <person name="Karaoz U."/>
            <person name="Brodie E.L."/>
            <person name="Williams K.H."/>
            <person name="Hubbard S.S."/>
            <person name="Banfield J.F."/>
        </authorList>
    </citation>
    <scope>NUCLEOTIDE SEQUENCE [LARGE SCALE GENOMIC DNA]</scope>
</reference>
<proteinExistence type="predicted"/>
<evidence type="ECO:0000313" key="1">
    <source>
        <dbReference type="EMBL" id="OGG70594.1"/>
    </source>
</evidence>
<gene>
    <name evidence="1" type="ORF">A3F27_03085</name>
</gene>
<evidence type="ECO:0000313" key="2">
    <source>
        <dbReference type="Proteomes" id="UP000176689"/>
    </source>
</evidence>
<evidence type="ECO:0008006" key="3">
    <source>
        <dbReference type="Google" id="ProtNLM"/>
    </source>
</evidence>
<dbReference type="Gene3D" id="3.40.50.300">
    <property type="entry name" value="P-loop containing nucleotide triphosphate hydrolases"/>
    <property type="match status" value="1"/>
</dbReference>